<feature type="region of interest" description="Disordered" evidence="1">
    <location>
        <begin position="133"/>
        <end position="155"/>
    </location>
</feature>
<dbReference type="Proteomes" id="UP000283383">
    <property type="component" value="Unassembled WGS sequence"/>
</dbReference>
<accession>A0A420HX38</accession>
<dbReference type="AlphaFoldDB" id="A0A420HX38"/>
<evidence type="ECO:0000313" key="2">
    <source>
        <dbReference type="EMBL" id="RKF62034.1"/>
    </source>
</evidence>
<comment type="caution">
    <text evidence="2">The sequence shown here is derived from an EMBL/GenBank/DDBJ whole genome shotgun (WGS) entry which is preliminary data.</text>
</comment>
<dbReference type="STRING" id="62708.A0A420HX38"/>
<organism evidence="2 3">
    <name type="scientific">Golovinomyces cichoracearum</name>
    <dbReference type="NCBI Taxonomy" id="62708"/>
    <lineage>
        <taxon>Eukaryota</taxon>
        <taxon>Fungi</taxon>
        <taxon>Dikarya</taxon>
        <taxon>Ascomycota</taxon>
        <taxon>Pezizomycotina</taxon>
        <taxon>Leotiomycetes</taxon>
        <taxon>Erysiphales</taxon>
        <taxon>Erysiphaceae</taxon>
        <taxon>Golovinomyces</taxon>
    </lineage>
</organism>
<feature type="non-terminal residue" evidence="2">
    <location>
        <position position="183"/>
    </location>
</feature>
<sequence length="183" mass="20601">MEAIKIMLQGMYNALTEKFVMENAAMFKALNAESENVRKELEDLRKEARSTYLSQSIPKSVENQNIQITTNLPPIRPKPQISIPEVTKSQSKTNHQLPEKPTPIIAPQRPTIAAIVSANVKDKGKTAEWNIVNNKEQKRNSKASEQYPGPQNNVGDTQRRIIFLRKPSTPAKSTFIAQEILHA</sequence>
<keyword evidence="3" id="KW-1185">Reference proteome</keyword>
<evidence type="ECO:0000313" key="3">
    <source>
        <dbReference type="Proteomes" id="UP000283383"/>
    </source>
</evidence>
<proteinExistence type="predicted"/>
<name>A0A420HX38_9PEZI</name>
<gene>
    <name evidence="2" type="ORF">GcM3_150015</name>
</gene>
<evidence type="ECO:0000256" key="1">
    <source>
        <dbReference type="SAM" id="MobiDB-lite"/>
    </source>
</evidence>
<reference evidence="2 3" key="1">
    <citation type="journal article" date="2018" name="BMC Genomics">
        <title>Comparative genome analyses reveal sequence features reflecting distinct modes of host-adaptation between dicot and monocot powdery mildew.</title>
        <authorList>
            <person name="Wu Y."/>
            <person name="Ma X."/>
            <person name="Pan Z."/>
            <person name="Kale S.D."/>
            <person name="Song Y."/>
            <person name="King H."/>
            <person name="Zhang Q."/>
            <person name="Presley C."/>
            <person name="Deng X."/>
            <person name="Wei C.I."/>
            <person name="Xiao S."/>
        </authorList>
    </citation>
    <scope>NUCLEOTIDE SEQUENCE [LARGE SCALE GENOMIC DNA]</scope>
    <source>
        <strain evidence="2">UMSG3</strain>
    </source>
</reference>
<dbReference type="EMBL" id="MCBQ01015097">
    <property type="protein sequence ID" value="RKF62034.1"/>
    <property type="molecule type" value="Genomic_DNA"/>
</dbReference>
<protein>
    <submittedName>
        <fullName evidence="2">Uncharacterized protein</fullName>
    </submittedName>
</protein>